<dbReference type="EnsemblMetazoa" id="GPPI018100-RA">
    <property type="protein sequence ID" value="GPPI018100-PA"/>
    <property type="gene ID" value="GPPI018100"/>
</dbReference>
<keyword evidence="3" id="KW-1185">Reference proteome</keyword>
<sequence>NSLATQQTLANDIITSNYVATDLHKDVFETVQDIIRNSDQTLNLSTSTEGGRIIFHAPYDKNRKSYFNGPTPINISKEKTNAKTIATTPEAYQRNLRIIRTRVKKTNESIDAVSDAKLREHKAETFDSSNSIGSNYKNDETAKEEEADEEDNSKNVTHVYSFDDICYIYMILYNLNLVVQRIH</sequence>
<evidence type="ECO:0000313" key="2">
    <source>
        <dbReference type="EnsemblMetazoa" id="GPPI018100-PA"/>
    </source>
</evidence>
<dbReference type="AlphaFoldDB" id="A0A1B0B3Z4"/>
<feature type="compositionally biased region" description="Acidic residues" evidence="1">
    <location>
        <begin position="142"/>
        <end position="151"/>
    </location>
</feature>
<name>A0A1B0B3Z4_9MUSC</name>
<dbReference type="VEuPathDB" id="VectorBase:GPPI018100"/>
<accession>A0A1B0B3Z4</accession>
<evidence type="ECO:0000256" key="1">
    <source>
        <dbReference type="SAM" id="MobiDB-lite"/>
    </source>
</evidence>
<reference evidence="2" key="2">
    <citation type="submission" date="2020-05" db="UniProtKB">
        <authorList>
            <consortium name="EnsemblMetazoa"/>
        </authorList>
    </citation>
    <scope>IDENTIFICATION</scope>
    <source>
        <strain evidence="2">IAEA</strain>
    </source>
</reference>
<feature type="compositionally biased region" description="Polar residues" evidence="1">
    <location>
        <begin position="127"/>
        <end position="136"/>
    </location>
</feature>
<dbReference type="Proteomes" id="UP000092460">
    <property type="component" value="Unassembled WGS sequence"/>
</dbReference>
<evidence type="ECO:0000313" key="3">
    <source>
        <dbReference type="Proteomes" id="UP000092460"/>
    </source>
</evidence>
<organism evidence="2 3">
    <name type="scientific">Glossina palpalis gambiensis</name>
    <dbReference type="NCBI Taxonomy" id="67801"/>
    <lineage>
        <taxon>Eukaryota</taxon>
        <taxon>Metazoa</taxon>
        <taxon>Ecdysozoa</taxon>
        <taxon>Arthropoda</taxon>
        <taxon>Hexapoda</taxon>
        <taxon>Insecta</taxon>
        <taxon>Pterygota</taxon>
        <taxon>Neoptera</taxon>
        <taxon>Endopterygota</taxon>
        <taxon>Diptera</taxon>
        <taxon>Brachycera</taxon>
        <taxon>Muscomorpha</taxon>
        <taxon>Hippoboscoidea</taxon>
        <taxon>Glossinidae</taxon>
        <taxon>Glossina</taxon>
    </lineage>
</organism>
<protein>
    <submittedName>
        <fullName evidence="2">Uncharacterized protein</fullName>
    </submittedName>
</protein>
<proteinExistence type="predicted"/>
<dbReference type="EMBL" id="JXJN01008129">
    <property type="status" value="NOT_ANNOTATED_CDS"/>
    <property type="molecule type" value="Genomic_DNA"/>
</dbReference>
<feature type="region of interest" description="Disordered" evidence="1">
    <location>
        <begin position="127"/>
        <end position="153"/>
    </location>
</feature>
<reference evidence="3" key="1">
    <citation type="submission" date="2015-01" db="EMBL/GenBank/DDBJ databases">
        <authorList>
            <person name="Aksoy S."/>
            <person name="Warren W."/>
            <person name="Wilson R.K."/>
        </authorList>
    </citation>
    <scope>NUCLEOTIDE SEQUENCE [LARGE SCALE GENOMIC DNA]</scope>
    <source>
        <strain evidence="3">IAEA</strain>
    </source>
</reference>